<dbReference type="GO" id="GO:0006351">
    <property type="term" value="P:DNA-templated transcription"/>
    <property type="evidence" value="ECO:0007669"/>
    <property type="project" value="InterPro"/>
</dbReference>
<keyword evidence="5" id="KW-0539">Nucleus</keyword>
<dbReference type="GO" id="GO:0005634">
    <property type="term" value="C:nucleus"/>
    <property type="evidence" value="ECO:0007669"/>
    <property type="project" value="UniProtKB-SubCell"/>
</dbReference>
<dbReference type="RefSeq" id="XP_013342549.1">
    <property type="nucleotide sequence ID" value="XM_013487095.1"/>
</dbReference>
<evidence type="ECO:0000259" key="7">
    <source>
        <dbReference type="PROSITE" id="PS50048"/>
    </source>
</evidence>
<dbReference type="GeneID" id="25364262"/>
<dbReference type="InParanoid" id="A0A074Z5M0"/>
<dbReference type="CDD" id="cd12148">
    <property type="entry name" value="fungal_TF_MHR"/>
    <property type="match status" value="1"/>
</dbReference>
<dbReference type="EMBL" id="KL584763">
    <property type="protein sequence ID" value="KEQ94236.1"/>
    <property type="molecule type" value="Genomic_DNA"/>
</dbReference>
<dbReference type="InterPro" id="IPR050815">
    <property type="entry name" value="TF_fung"/>
</dbReference>
<dbReference type="OMA" id="FLHVHNQ"/>
<dbReference type="AlphaFoldDB" id="A0A074Z5M0"/>
<dbReference type="PANTHER" id="PTHR47338">
    <property type="entry name" value="ZN(II)2CYS6 TRANSCRIPTION FACTOR (EUROFUNG)-RELATED"/>
    <property type="match status" value="1"/>
</dbReference>
<dbReference type="Proteomes" id="UP000030641">
    <property type="component" value="Unassembled WGS sequence"/>
</dbReference>
<keyword evidence="2" id="KW-0479">Metal-binding</keyword>
<dbReference type="STRING" id="1043005.A0A074Z5M0"/>
<dbReference type="Pfam" id="PF04082">
    <property type="entry name" value="Fungal_trans"/>
    <property type="match status" value="1"/>
</dbReference>
<dbReference type="InterPro" id="IPR036864">
    <property type="entry name" value="Zn2-C6_fun-type_DNA-bd_sf"/>
</dbReference>
<dbReference type="PROSITE" id="PS00463">
    <property type="entry name" value="ZN2_CY6_FUNGAL_1"/>
    <property type="match status" value="1"/>
</dbReference>
<dbReference type="Pfam" id="PF00172">
    <property type="entry name" value="Zn_clus"/>
    <property type="match status" value="1"/>
</dbReference>
<evidence type="ECO:0000256" key="5">
    <source>
        <dbReference type="ARBA" id="ARBA00023242"/>
    </source>
</evidence>
<evidence type="ECO:0000313" key="8">
    <source>
        <dbReference type="EMBL" id="KEQ94236.1"/>
    </source>
</evidence>
<dbReference type="PANTHER" id="PTHR47338:SF4">
    <property type="entry name" value="ZN(II)2CYS6 TRANSCRIPTION FACTOR (EUROFUNG)"/>
    <property type="match status" value="1"/>
</dbReference>
<dbReference type="GO" id="GO:0008270">
    <property type="term" value="F:zinc ion binding"/>
    <property type="evidence" value="ECO:0007669"/>
    <property type="project" value="InterPro"/>
</dbReference>
<keyword evidence="3" id="KW-0805">Transcription regulation</keyword>
<evidence type="ECO:0000256" key="2">
    <source>
        <dbReference type="ARBA" id="ARBA00022723"/>
    </source>
</evidence>
<evidence type="ECO:0000256" key="4">
    <source>
        <dbReference type="ARBA" id="ARBA00023163"/>
    </source>
</evidence>
<dbReference type="InterPro" id="IPR007219">
    <property type="entry name" value="XnlR_reg_dom"/>
</dbReference>
<dbReference type="Gene3D" id="4.10.240.10">
    <property type="entry name" value="Zn(2)-C6 fungal-type DNA-binding domain"/>
    <property type="match status" value="1"/>
</dbReference>
<evidence type="ECO:0000256" key="3">
    <source>
        <dbReference type="ARBA" id="ARBA00023015"/>
    </source>
</evidence>
<dbReference type="SMART" id="SM00906">
    <property type="entry name" value="Fungal_trans"/>
    <property type="match status" value="1"/>
</dbReference>
<feature type="compositionally biased region" description="Basic residues" evidence="6">
    <location>
        <begin position="115"/>
        <end position="125"/>
    </location>
</feature>
<comment type="subcellular location">
    <subcellularLocation>
        <location evidence="1">Nucleus</location>
    </subcellularLocation>
</comment>
<feature type="domain" description="Zn(2)-C6 fungal-type" evidence="7">
    <location>
        <begin position="25"/>
        <end position="57"/>
    </location>
</feature>
<proteinExistence type="predicted"/>
<keyword evidence="9" id="KW-1185">Reference proteome</keyword>
<gene>
    <name evidence="8" type="ORF">AUEXF2481DRAFT_30772</name>
</gene>
<name>A0A074Z5M0_AURSE</name>
<reference evidence="8 9" key="1">
    <citation type="journal article" date="2014" name="BMC Genomics">
        <title>Genome sequencing of four Aureobasidium pullulans varieties: biotechnological potential, stress tolerance, and description of new species.</title>
        <authorList>
            <person name="Gostin Ar C."/>
            <person name="Ohm R.A."/>
            <person name="Kogej T."/>
            <person name="Sonjak S."/>
            <person name="Turk M."/>
            <person name="Zajc J."/>
            <person name="Zalar P."/>
            <person name="Grube M."/>
            <person name="Sun H."/>
            <person name="Han J."/>
            <person name="Sharma A."/>
            <person name="Chiniquy J."/>
            <person name="Ngan C.Y."/>
            <person name="Lipzen A."/>
            <person name="Barry K."/>
            <person name="Grigoriev I.V."/>
            <person name="Gunde-Cimerman N."/>
        </authorList>
    </citation>
    <scope>NUCLEOTIDE SEQUENCE [LARGE SCALE GENOMIC DNA]</scope>
    <source>
        <strain evidence="8 9">EXF-2481</strain>
    </source>
</reference>
<evidence type="ECO:0000256" key="6">
    <source>
        <dbReference type="SAM" id="MobiDB-lite"/>
    </source>
</evidence>
<keyword evidence="4" id="KW-0804">Transcription</keyword>
<dbReference type="GO" id="GO:0003677">
    <property type="term" value="F:DNA binding"/>
    <property type="evidence" value="ECO:0007669"/>
    <property type="project" value="InterPro"/>
</dbReference>
<feature type="compositionally biased region" description="Polar residues" evidence="6">
    <location>
        <begin position="126"/>
        <end position="135"/>
    </location>
</feature>
<evidence type="ECO:0000313" key="9">
    <source>
        <dbReference type="Proteomes" id="UP000030641"/>
    </source>
</evidence>
<accession>A0A074Z5M0</accession>
<evidence type="ECO:0000256" key="1">
    <source>
        <dbReference type="ARBA" id="ARBA00004123"/>
    </source>
</evidence>
<protein>
    <recommendedName>
        <fullName evidence="7">Zn(2)-C6 fungal-type domain-containing protein</fullName>
    </recommendedName>
</protein>
<dbReference type="OrthoDB" id="424974at2759"/>
<dbReference type="GO" id="GO:0000981">
    <property type="term" value="F:DNA-binding transcription factor activity, RNA polymerase II-specific"/>
    <property type="evidence" value="ECO:0007669"/>
    <property type="project" value="InterPro"/>
</dbReference>
<organism evidence="8 9">
    <name type="scientific">Aureobasidium subglaciale (strain EXF-2481)</name>
    <name type="common">Aureobasidium pullulans var. subglaciale</name>
    <dbReference type="NCBI Taxonomy" id="1043005"/>
    <lineage>
        <taxon>Eukaryota</taxon>
        <taxon>Fungi</taxon>
        <taxon>Dikarya</taxon>
        <taxon>Ascomycota</taxon>
        <taxon>Pezizomycotina</taxon>
        <taxon>Dothideomycetes</taxon>
        <taxon>Dothideomycetidae</taxon>
        <taxon>Dothideales</taxon>
        <taxon>Saccotheciaceae</taxon>
        <taxon>Aureobasidium</taxon>
    </lineage>
</organism>
<dbReference type="SUPFAM" id="SSF57701">
    <property type="entry name" value="Zn2/Cys6 DNA-binding domain"/>
    <property type="match status" value="1"/>
</dbReference>
<sequence>MSVSEQQDGARNGTTKGYRQRTRAACTNCRRKKVRCTGERPICALCSRTSQEEDCLYDMSEDPEATSTNGNAPPTNDNMTVLTLLHDLGQRMSRLEETMSSLVESSRNRSPDNRPRKRARVRSRNRPSTYSSSPALSGVELAQDYGSILPLPTHRLLTEAVNVYMQYSHNQPYAIFNPTRLRQHPERLPLYLQFALIATAVRFADLWASDTDVIEQNPQNISRYASAAWRNVSMPWSSHDDSLIFPIIQAIHLLSVIDYVHGRCSASWVKLGMAIRLAYLLRMHLEVEEAGSVHFDPVHQEERRRVFWSIFILDRLISCSRDRYPAILEDDCTVFVPCPDSEFESGSFSSSRSTLADLTHESTAPSLGDDSFALVVQMSAALGRVCRYVLHEQNVGHQPVPWSSESQHMKLDSALLGLEARLTADQVAEWPRNETSAASSNPSASGRRLLSQNIFHLCYCLLYHPFLLQRRLVTLRKAAPPTFIDRLLSICQSHATAITTHNSILRSSGVVMPSFYSYCQGVAFSIHAVANSPATPALTYRQNLNTHCNDSLANLSWMSNHWPIAKTILSKVEKVSMRLDALALGTFSVNTSSKDHIQDEELVRGLWEVVDYGANCTATTGGSTSVAGSYLEPFDSTGDFDPMLLEILAQQVDWDGVTGS</sequence>
<dbReference type="HOGENOM" id="CLU_015161_0_0_1"/>
<dbReference type="SMART" id="SM00066">
    <property type="entry name" value="GAL4"/>
    <property type="match status" value="1"/>
</dbReference>
<dbReference type="InterPro" id="IPR001138">
    <property type="entry name" value="Zn2Cys6_DnaBD"/>
</dbReference>
<dbReference type="PROSITE" id="PS50048">
    <property type="entry name" value="ZN2_CY6_FUNGAL_2"/>
    <property type="match status" value="1"/>
</dbReference>
<feature type="region of interest" description="Disordered" evidence="6">
    <location>
        <begin position="98"/>
        <end position="135"/>
    </location>
</feature>
<dbReference type="CDD" id="cd00067">
    <property type="entry name" value="GAL4"/>
    <property type="match status" value="1"/>
</dbReference>